<evidence type="ECO:0000313" key="3">
    <source>
        <dbReference type="EMBL" id="GFU40723.1"/>
    </source>
</evidence>
<dbReference type="AlphaFoldDB" id="A0A8X6UT78"/>
<dbReference type="EMBL" id="BMAW01101889">
    <property type="protein sequence ID" value="GFT01602.1"/>
    <property type="molecule type" value="Genomic_DNA"/>
</dbReference>
<evidence type="ECO:0000313" key="4">
    <source>
        <dbReference type="Proteomes" id="UP000887013"/>
    </source>
</evidence>
<reference evidence="3" key="1">
    <citation type="submission" date="2020-08" db="EMBL/GenBank/DDBJ databases">
        <title>Multicomponent nature underlies the extraordinary mechanical properties of spider dragline silk.</title>
        <authorList>
            <person name="Kono N."/>
            <person name="Nakamura H."/>
            <person name="Mori M."/>
            <person name="Yoshida Y."/>
            <person name="Ohtoshi R."/>
            <person name="Malay A.D."/>
            <person name="Moran D.A.P."/>
            <person name="Tomita M."/>
            <person name="Numata K."/>
            <person name="Arakawa K."/>
        </authorList>
    </citation>
    <scope>NUCLEOTIDE SEQUENCE</scope>
</reference>
<dbReference type="Proteomes" id="UP000887013">
    <property type="component" value="Unassembled WGS sequence"/>
</dbReference>
<organism evidence="3 4">
    <name type="scientific">Nephila pilipes</name>
    <name type="common">Giant wood spider</name>
    <name type="synonym">Nephila maculata</name>
    <dbReference type="NCBI Taxonomy" id="299642"/>
    <lineage>
        <taxon>Eukaryota</taxon>
        <taxon>Metazoa</taxon>
        <taxon>Ecdysozoa</taxon>
        <taxon>Arthropoda</taxon>
        <taxon>Chelicerata</taxon>
        <taxon>Arachnida</taxon>
        <taxon>Araneae</taxon>
        <taxon>Araneomorphae</taxon>
        <taxon>Entelegynae</taxon>
        <taxon>Araneoidea</taxon>
        <taxon>Nephilidae</taxon>
        <taxon>Nephila</taxon>
    </lineage>
</organism>
<name>A0A8X6UT78_NEPPI</name>
<protein>
    <submittedName>
        <fullName evidence="3">Uncharacterized protein</fullName>
    </submittedName>
</protein>
<gene>
    <name evidence="2" type="ORF">NPIL_689451</name>
    <name evidence="3" type="ORF">NPIL_698141</name>
</gene>
<proteinExistence type="predicted"/>
<feature type="region of interest" description="Disordered" evidence="1">
    <location>
        <begin position="31"/>
        <end position="55"/>
    </location>
</feature>
<accession>A0A8X6UT78</accession>
<sequence length="68" mass="7411">MLYSSEASSGIGGSKVQTIQLQFNATIKLPDREKPEDADKVTMNEEAQVEVSSGRPGEYMTAELYGAR</sequence>
<dbReference type="EMBL" id="BMAW01084933">
    <property type="protein sequence ID" value="GFU40723.1"/>
    <property type="molecule type" value="Genomic_DNA"/>
</dbReference>
<evidence type="ECO:0000313" key="2">
    <source>
        <dbReference type="EMBL" id="GFT01602.1"/>
    </source>
</evidence>
<evidence type="ECO:0000256" key="1">
    <source>
        <dbReference type="SAM" id="MobiDB-lite"/>
    </source>
</evidence>
<comment type="caution">
    <text evidence="3">The sequence shown here is derived from an EMBL/GenBank/DDBJ whole genome shotgun (WGS) entry which is preliminary data.</text>
</comment>
<dbReference type="OrthoDB" id="10027144at2759"/>
<keyword evidence="4" id="KW-1185">Reference proteome</keyword>
<feature type="compositionally biased region" description="Basic and acidic residues" evidence="1">
    <location>
        <begin position="31"/>
        <end position="43"/>
    </location>
</feature>